<dbReference type="AlphaFoldDB" id="A0A5J4LEF9"/>
<evidence type="ECO:0000256" key="1">
    <source>
        <dbReference type="SAM" id="Phobius"/>
    </source>
</evidence>
<reference evidence="2 3" key="1">
    <citation type="submission" date="2019-10" db="EMBL/GenBank/DDBJ databases">
        <title>Whole genome shotgun sequence of Streptomyces angustmyceticus NBRC 3934.</title>
        <authorList>
            <person name="Hosoyama A."/>
            <person name="Ichikawa N."/>
            <person name="Kimura A."/>
            <person name="Kitahashi Y."/>
            <person name="Komaki H."/>
            <person name="Uohara A."/>
        </authorList>
    </citation>
    <scope>NUCLEOTIDE SEQUENCE [LARGE SCALE GENOMIC DNA]</scope>
    <source>
        <strain evidence="2 3">NBRC 3934</strain>
    </source>
</reference>
<keyword evidence="1" id="KW-1133">Transmembrane helix</keyword>
<evidence type="ECO:0000313" key="3">
    <source>
        <dbReference type="Proteomes" id="UP000325598"/>
    </source>
</evidence>
<accession>A0A5J4LEF9</accession>
<dbReference type="EMBL" id="BLAG01000007">
    <property type="protein sequence ID" value="GES29890.1"/>
    <property type="molecule type" value="Genomic_DNA"/>
</dbReference>
<proteinExistence type="predicted"/>
<keyword evidence="1" id="KW-0812">Transmembrane</keyword>
<sequence length="91" mass="9626">MGPNLTMVAPVKPEPVRVTWVPPAGTPWAGLILVTTGAMLLFSFSYRLGSRALADGCRPGRGVSPAERAKRCGRTATWVVPVGPRPSATVR</sequence>
<evidence type="ECO:0000313" key="2">
    <source>
        <dbReference type="EMBL" id="GES29890.1"/>
    </source>
</evidence>
<protein>
    <submittedName>
        <fullName evidence="2">Uncharacterized protein</fullName>
    </submittedName>
</protein>
<organism evidence="2 3">
    <name type="scientific">Streptomyces angustmyceticus</name>
    <dbReference type="NCBI Taxonomy" id="285578"/>
    <lineage>
        <taxon>Bacteria</taxon>
        <taxon>Bacillati</taxon>
        <taxon>Actinomycetota</taxon>
        <taxon>Actinomycetes</taxon>
        <taxon>Kitasatosporales</taxon>
        <taxon>Streptomycetaceae</taxon>
        <taxon>Streptomyces</taxon>
    </lineage>
</organism>
<name>A0A5J4LEF9_9ACTN</name>
<dbReference type="Proteomes" id="UP000325598">
    <property type="component" value="Unassembled WGS sequence"/>
</dbReference>
<feature type="transmembrane region" description="Helical" evidence="1">
    <location>
        <begin position="20"/>
        <end position="42"/>
    </location>
</feature>
<keyword evidence="1" id="KW-0472">Membrane</keyword>
<gene>
    <name evidence="2" type="ORF">San01_23770</name>
</gene>
<keyword evidence="3" id="KW-1185">Reference proteome</keyword>
<comment type="caution">
    <text evidence="2">The sequence shown here is derived from an EMBL/GenBank/DDBJ whole genome shotgun (WGS) entry which is preliminary data.</text>
</comment>